<dbReference type="WBParaSite" id="Hba_08055">
    <property type="protein sequence ID" value="Hba_08055"/>
    <property type="gene ID" value="Hba_08055"/>
</dbReference>
<keyword evidence="2" id="KW-1185">Reference proteome</keyword>
<feature type="compositionally biased region" description="Polar residues" evidence="1">
    <location>
        <begin position="11"/>
        <end position="20"/>
    </location>
</feature>
<dbReference type="Proteomes" id="UP000095283">
    <property type="component" value="Unplaced"/>
</dbReference>
<evidence type="ECO:0000313" key="3">
    <source>
        <dbReference type="WBParaSite" id="Hba_08055"/>
    </source>
</evidence>
<proteinExistence type="predicted"/>
<dbReference type="AlphaFoldDB" id="A0A1I7WS87"/>
<feature type="compositionally biased region" description="Acidic residues" evidence="1">
    <location>
        <begin position="1"/>
        <end position="10"/>
    </location>
</feature>
<name>A0A1I7WS87_HETBA</name>
<evidence type="ECO:0000256" key="1">
    <source>
        <dbReference type="SAM" id="MobiDB-lite"/>
    </source>
</evidence>
<reference evidence="3" key="1">
    <citation type="submission" date="2016-11" db="UniProtKB">
        <authorList>
            <consortium name="WormBaseParasite"/>
        </authorList>
    </citation>
    <scope>IDENTIFICATION</scope>
</reference>
<accession>A0A1I7WS87</accession>
<organism evidence="2 3">
    <name type="scientific">Heterorhabditis bacteriophora</name>
    <name type="common">Entomopathogenic nematode worm</name>
    <dbReference type="NCBI Taxonomy" id="37862"/>
    <lineage>
        <taxon>Eukaryota</taxon>
        <taxon>Metazoa</taxon>
        <taxon>Ecdysozoa</taxon>
        <taxon>Nematoda</taxon>
        <taxon>Chromadorea</taxon>
        <taxon>Rhabditida</taxon>
        <taxon>Rhabditina</taxon>
        <taxon>Rhabditomorpha</taxon>
        <taxon>Strongyloidea</taxon>
        <taxon>Heterorhabditidae</taxon>
        <taxon>Heterorhabditis</taxon>
    </lineage>
</organism>
<sequence>MTFYPDEDFQPETTSSSSIDQELIGLSPSDRTCLPEIKKTIRIPRHSRCSSVYSVDQEQVNNEELSYSERNSNFDDVETEARYEKLRQIGESKSCPRNALRKYLVEKVATGLVPNPWISEPLSEISMKKTLRRFVKFMLVKACEDIGAEECGKPIILDFLTILFNLFMVNCNNNNNNNNNNVPTCSARNDYDIVNISADRRINYIILEGGAYSRQLEMPNQEVNSSTPKVSAIKSEKNTTDCEEIIEMIPCVVTKKLVSYYMGRYFSLWAFGDAAVWKSRGCTLFQFSVAGQD</sequence>
<evidence type="ECO:0000313" key="2">
    <source>
        <dbReference type="Proteomes" id="UP000095283"/>
    </source>
</evidence>
<protein>
    <submittedName>
        <fullName evidence="3">Uncharacterized protein</fullName>
    </submittedName>
</protein>
<feature type="region of interest" description="Disordered" evidence="1">
    <location>
        <begin position="1"/>
        <end position="24"/>
    </location>
</feature>